<evidence type="ECO:0000256" key="8">
    <source>
        <dbReference type="SAM" id="SignalP"/>
    </source>
</evidence>
<evidence type="ECO:0000256" key="1">
    <source>
        <dbReference type="ARBA" id="ARBA00004239"/>
    </source>
</evidence>
<evidence type="ECO:0000256" key="4">
    <source>
        <dbReference type="ARBA" id="ARBA00022729"/>
    </source>
</evidence>
<feature type="compositionally biased region" description="Basic and acidic residues" evidence="7">
    <location>
        <begin position="55"/>
        <end position="65"/>
    </location>
</feature>
<keyword evidence="4 8" id="KW-0732">Signal</keyword>
<gene>
    <name evidence="9" type="ORF">P3X46_020238</name>
</gene>
<feature type="signal peptide" evidence="8">
    <location>
        <begin position="1"/>
        <end position="22"/>
    </location>
</feature>
<evidence type="ECO:0000313" key="9">
    <source>
        <dbReference type="EMBL" id="KAJ9168746.1"/>
    </source>
</evidence>
<evidence type="ECO:0000256" key="2">
    <source>
        <dbReference type="ARBA" id="ARBA00005416"/>
    </source>
</evidence>
<protein>
    <submittedName>
        <fullName evidence="9">Uncharacterized protein</fullName>
    </submittedName>
</protein>
<feature type="chain" id="PRO_5046104081" evidence="8">
    <location>
        <begin position="23"/>
        <end position="80"/>
    </location>
</feature>
<name>A0ABQ9LLA6_HEVBR</name>
<keyword evidence="6" id="KW-0379">Hydroxylation</keyword>
<dbReference type="PANTHER" id="PTHR33869:SF5">
    <property type="entry name" value="CLAVATA3_ESR (CLE)-RELATED PROTEIN 4"/>
    <property type="match status" value="1"/>
</dbReference>
<keyword evidence="3" id="KW-0964">Secreted</keyword>
<dbReference type="EMBL" id="JARPOI010000011">
    <property type="protein sequence ID" value="KAJ9168746.1"/>
    <property type="molecule type" value="Genomic_DNA"/>
</dbReference>
<sequence>MARLRFSVCIFLVLLVVSCSESRLLDPSLLRRNVIRSIREMGESEVYNVRQGNESMKKAHFDSKRASPGGPDPQHHSIIQ</sequence>
<reference evidence="9" key="1">
    <citation type="journal article" date="2023" name="Plant Biotechnol. J.">
        <title>Chromosome-level wild Hevea brasiliensis genome provides new tools for genomic-assisted breeding and valuable loci to elevate rubber yield.</title>
        <authorList>
            <person name="Cheng H."/>
            <person name="Song X."/>
            <person name="Hu Y."/>
            <person name="Wu T."/>
            <person name="Yang Q."/>
            <person name="An Z."/>
            <person name="Feng S."/>
            <person name="Deng Z."/>
            <person name="Wu W."/>
            <person name="Zeng X."/>
            <person name="Tu M."/>
            <person name="Wang X."/>
            <person name="Huang H."/>
        </authorList>
    </citation>
    <scope>NUCLEOTIDE SEQUENCE</scope>
    <source>
        <strain evidence="9">MT/VB/25A 57/8</strain>
    </source>
</reference>
<dbReference type="PANTHER" id="PTHR33869">
    <property type="entry name" value="CLAVATA3/ESR (CLE)-RELATED PROTEIN 3"/>
    <property type="match status" value="1"/>
</dbReference>
<evidence type="ECO:0000256" key="3">
    <source>
        <dbReference type="ARBA" id="ARBA00022525"/>
    </source>
</evidence>
<comment type="caution">
    <text evidence="9">The sequence shown here is derived from an EMBL/GenBank/DDBJ whole genome shotgun (WGS) entry which is preliminary data.</text>
</comment>
<evidence type="ECO:0000313" key="10">
    <source>
        <dbReference type="Proteomes" id="UP001174677"/>
    </source>
</evidence>
<keyword evidence="5" id="KW-0325">Glycoprotein</keyword>
<evidence type="ECO:0000256" key="6">
    <source>
        <dbReference type="ARBA" id="ARBA00023278"/>
    </source>
</evidence>
<dbReference type="Proteomes" id="UP001174677">
    <property type="component" value="Chromosome 11"/>
</dbReference>
<evidence type="ECO:0000256" key="5">
    <source>
        <dbReference type="ARBA" id="ARBA00023180"/>
    </source>
</evidence>
<proteinExistence type="inferred from homology"/>
<accession>A0ABQ9LLA6</accession>
<comment type="subcellular location">
    <subcellularLocation>
        <location evidence="1">Secreted</location>
        <location evidence="1">Extracellular space</location>
    </subcellularLocation>
</comment>
<feature type="region of interest" description="Disordered" evidence="7">
    <location>
        <begin position="52"/>
        <end position="80"/>
    </location>
</feature>
<keyword evidence="10" id="KW-1185">Reference proteome</keyword>
<comment type="similarity">
    <text evidence="2">Belongs to the CLV3/ESR signal peptide family.</text>
</comment>
<dbReference type="InterPro" id="IPR039616">
    <property type="entry name" value="CLE1-4"/>
</dbReference>
<evidence type="ECO:0000256" key="7">
    <source>
        <dbReference type="SAM" id="MobiDB-lite"/>
    </source>
</evidence>
<organism evidence="9 10">
    <name type="scientific">Hevea brasiliensis</name>
    <name type="common">Para rubber tree</name>
    <name type="synonym">Siphonia brasiliensis</name>
    <dbReference type="NCBI Taxonomy" id="3981"/>
    <lineage>
        <taxon>Eukaryota</taxon>
        <taxon>Viridiplantae</taxon>
        <taxon>Streptophyta</taxon>
        <taxon>Embryophyta</taxon>
        <taxon>Tracheophyta</taxon>
        <taxon>Spermatophyta</taxon>
        <taxon>Magnoliopsida</taxon>
        <taxon>eudicotyledons</taxon>
        <taxon>Gunneridae</taxon>
        <taxon>Pentapetalae</taxon>
        <taxon>rosids</taxon>
        <taxon>fabids</taxon>
        <taxon>Malpighiales</taxon>
        <taxon>Euphorbiaceae</taxon>
        <taxon>Crotonoideae</taxon>
        <taxon>Micrandreae</taxon>
        <taxon>Hevea</taxon>
    </lineage>
</organism>